<keyword evidence="2" id="KW-1185">Reference proteome</keyword>
<sequence>QAEVGKPQRNCYTLPGFDFSYGLYSHRTDGGVPEAIGHWDTIKPRTATTVTPRDFVTMNRGAVRAGCTTAPEFRLYCRAKDIRLQAGYCHLSRSPPKVPADMTHGITARPSTPFFDLLQHKYKELWMEQQRALTVVQKTGKKKLDKARETRTTLLRKQPVPAKQESFWHLPSLEKVEPHLSTFPDPDARKKTFSA</sequence>
<protein>
    <submittedName>
        <fullName evidence="1">CFA77 protein</fullName>
    </submittedName>
</protein>
<evidence type="ECO:0000313" key="2">
    <source>
        <dbReference type="Proteomes" id="UP000566440"/>
    </source>
</evidence>
<comment type="caution">
    <text evidence="1">The sequence shown here is derived from an EMBL/GenBank/DDBJ whole genome shotgun (WGS) entry which is preliminary data.</text>
</comment>
<dbReference type="Proteomes" id="UP000566440">
    <property type="component" value="Unassembled WGS sequence"/>
</dbReference>
<dbReference type="PANTHER" id="PTHR28617:SF1">
    <property type="entry name" value="CILIA- AND FLAGELLA-ASSOCIATED PROTEIN 77"/>
    <property type="match status" value="1"/>
</dbReference>
<name>A0A7K9TH62_9PICI</name>
<evidence type="ECO:0000313" key="1">
    <source>
        <dbReference type="EMBL" id="NXI47410.1"/>
    </source>
</evidence>
<reference evidence="1 2" key="1">
    <citation type="submission" date="2019-09" db="EMBL/GenBank/DDBJ databases">
        <title>Bird 10,000 Genomes (B10K) Project - Family phase.</title>
        <authorList>
            <person name="Zhang G."/>
        </authorList>
    </citation>
    <scope>NUCLEOTIDE SEQUENCE [LARGE SCALE GENOMIC DNA]</scope>
    <source>
        <strain evidence="1">B10K-DU-001-62</strain>
        <tissue evidence="1">Muscle</tissue>
    </source>
</reference>
<dbReference type="AlphaFoldDB" id="A0A7K9TH62"/>
<feature type="non-terminal residue" evidence="1">
    <location>
        <position position="1"/>
    </location>
</feature>
<dbReference type="InterPro" id="IPR029147">
    <property type="entry name" value="CFAP77"/>
</dbReference>
<feature type="non-terminal residue" evidence="1">
    <location>
        <position position="195"/>
    </location>
</feature>
<proteinExistence type="predicted"/>
<accession>A0A7K9TH62</accession>
<dbReference type="PANTHER" id="PTHR28617">
    <property type="entry name" value="CILIA- AND FLAGELLA-ASSOCIATED PROTEIN 77"/>
    <property type="match status" value="1"/>
</dbReference>
<gene>
    <name evidence="1" type="primary">Cfap77</name>
    <name evidence="1" type="ORF">GALDEA_R01731</name>
</gene>
<dbReference type="EMBL" id="VWZX01010566">
    <property type="protein sequence ID" value="NXI47410.1"/>
    <property type="molecule type" value="Genomic_DNA"/>
</dbReference>
<dbReference type="Pfam" id="PF14825">
    <property type="entry name" value="CFAP77"/>
    <property type="match status" value="1"/>
</dbReference>
<dbReference type="OrthoDB" id="532484at2759"/>
<organism evidence="1 2">
    <name type="scientific">Galbula dea</name>
    <dbReference type="NCBI Taxonomy" id="1109041"/>
    <lineage>
        <taxon>Eukaryota</taxon>
        <taxon>Metazoa</taxon>
        <taxon>Chordata</taxon>
        <taxon>Craniata</taxon>
        <taxon>Vertebrata</taxon>
        <taxon>Euteleostomi</taxon>
        <taxon>Archelosauria</taxon>
        <taxon>Archosauria</taxon>
        <taxon>Dinosauria</taxon>
        <taxon>Saurischia</taxon>
        <taxon>Theropoda</taxon>
        <taxon>Coelurosauria</taxon>
        <taxon>Aves</taxon>
        <taxon>Neognathae</taxon>
        <taxon>Neoaves</taxon>
        <taxon>Telluraves</taxon>
        <taxon>Coraciimorphae</taxon>
        <taxon>Piciformes</taxon>
        <taxon>Galbulidae</taxon>
        <taxon>Galbula</taxon>
    </lineage>
</organism>